<dbReference type="InterPro" id="IPR000845">
    <property type="entry name" value="Nucleoside_phosphorylase_d"/>
</dbReference>
<feature type="binding site" evidence="10">
    <location>
        <position position="213"/>
    </location>
    <ligand>
        <name>phosphate</name>
        <dbReference type="ChEBI" id="CHEBI:43474"/>
    </ligand>
</feature>
<dbReference type="InterPro" id="IPR011268">
    <property type="entry name" value="Purine_phosphorylase"/>
</dbReference>
<evidence type="ECO:0000313" key="15">
    <source>
        <dbReference type="Proteomes" id="UP000199280"/>
    </source>
</evidence>
<dbReference type="OrthoDB" id="1523230at2"/>
<evidence type="ECO:0000256" key="8">
    <source>
        <dbReference type="ARBA" id="ARBA00048556"/>
    </source>
</evidence>
<sequence length="272" mass="29474">MTNDQNNVRIAAEFLEERGLLEPEFGLILGSGLGELAEEITDAVAIPYEEIPYFPVSTVEGHKGQLVYGNLSGKKVIAMQGRFHFYEGYGLEAVTFPIRVMKQLGVHSLALTNAAGGINYAFTPGDLMLINDHINLTGQNPLIGPNDPAQGPRFTDMSQAYDAEYQETIKKVAVEMGLDLKEGVYLGLTGPTYETPAEIRMCRVLGADAVGMSTVPEAIVARHAGLRIFGVSCITNLASGMQATLNHEEVVETTTRVKETFKALLKNVLVAL</sequence>
<dbReference type="PANTHER" id="PTHR11904:SF9">
    <property type="entry name" value="PURINE NUCLEOSIDE PHOSPHORYLASE-RELATED"/>
    <property type="match status" value="1"/>
</dbReference>
<keyword evidence="6 9" id="KW-0328">Glycosyltransferase</keyword>
<evidence type="ECO:0000256" key="9">
    <source>
        <dbReference type="PIRNR" id="PIRNR000477"/>
    </source>
</evidence>
<dbReference type="RefSeq" id="WP_068620672.1">
    <property type="nucleotide sequence ID" value="NZ_FJNB01000001.1"/>
</dbReference>
<dbReference type="STRING" id="640938.TR210_212"/>
<reference evidence="13 15" key="2">
    <citation type="submission" date="2016-10" db="EMBL/GenBank/DDBJ databases">
        <authorList>
            <person name="Varghese N."/>
            <person name="Submissions S."/>
        </authorList>
    </citation>
    <scope>NUCLEOTIDE SEQUENCE [LARGE SCALE GENOMIC DNA]</scope>
    <source>
        <strain evidence="13 15">DSM 22150</strain>
    </source>
</reference>
<dbReference type="GO" id="GO:0004731">
    <property type="term" value="F:purine-nucleoside phosphorylase activity"/>
    <property type="evidence" value="ECO:0007669"/>
    <property type="project" value="UniProtKB-EC"/>
</dbReference>
<dbReference type="PANTHER" id="PTHR11904">
    <property type="entry name" value="METHYLTHIOADENOSINE/PURINE NUCLEOSIDE PHOSPHORYLASE"/>
    <property type="match status" value="1"/>
</dbReference>
<keyword evidence="7 9" id="KW-0808">Transferase</keyword>
<evidence type="ECO:0000259" key="11">
    <source>
        <dbReference type="Pfam" id="PF01048"/>
    </source>
</evidence>
<name>A0A143Y7T9_9LACT</name>
<evidence type="ECO:0000313" key="12">
    <source>
        <dbReference type="EMBL" id="CZQ82349.1"/>
    </source>
</evidence>
<feature type="binding site" evidence="10">
    <location>
        <position position="62"/>
    </location>
    <ligand>
        <name>phosphate</name>
        <dbReference type="ChEBI" id="CHEBI:43474"/>
    </ligand>
</feature>
<dbReference type="InterPro" id="IPR011270">
    <property type="entry name" value="Pur_Nuc_Pase_Ino/Guo-sp"/>
</dbReference>
<proteinExistence type="inferred from homology"/>
<feature type="domain" description="Nucleoside phosphorylase" evidence="11">
    <location>
        <begin position="25"/>
        <end position="269"/>
    </location>
</feature>
<dbReference type="AlphaFoldDB" id="A0A143Y7T9"/>
<gene>
    <name evidence="13" type="ORF">SAMN05216375_10155</name>
    <name evidence="12" type="ORF">TR210_212</name>
</gene>
<dbReference type="FunFam" id="3.40.50.1580:FF:000010">
    <property type="entry name" value="Purine nucleoside phosphorylase"/>
    <property type="match status" value="1"/>
</dbReference>
<evidence type="ECO:0000256" key="5">
    <source>
        <dbReference type="ARBA" id="ARBA00022553"/>
    </source>
</evidence>
<evidence type="ECO:0000256" key="6">
    <source>
        <dbReference type="ARBA" id="ARBA00022676"/>
    </source>
</evidence>
<accession>A0A143Y7T9</accession>
<evidence type="ECO:0000313" key="14">
    <source>
        <dbReference type="Proteomes" id="UP000076878"/>
    </source>
</evidence>
<evidence type="ECO:0000256" key="2">
    <source>
        <dbReference type="ARBA" id="ARBA00005058"/>
    </source>
</evidence>
<dbReference type="CDD" id="cd09009">
    <property type="entry name" value="PNP-EcPNPII_like"/>
    <property type="match status" value="1"/>
</dbReference>
<dbReference type="EC" id="2.4.2.1" evidence="9"/>
<dbReference type="NCBIfam" id="NF006054">
    <property type="entry name" value="PRK08202.1"/>
    <property type="match status" value="1"/>
</dbReference>
<dbReference type="Proteomes" id="UP000076878">
    <property type="component" value="Unassembled WGS sequence"/>
</dbReference>
<comment type="catalytic activity">
    <reaction evidence="8">
        <text>a purine 2'-deoxy-D-ribonucleoside + phosphate = a purine nucleobase + 2-deoxy-alpha-D-ribose 1-phosphate</text>
        <dbReference type="Rhea" id="RHEA:36431"/>
        <dbReference type="ChEBI" id="CHEBI:26386"/>
        <dbReference type="ChEBI" id="CHEBI:43474"/>
        <dbReference type="ChEBI" id="CHEBI:57259"/>
        <dbReference type="ChEBI" id="CHEBI:142361"/>
        <dbReference type="EC" id="2.4.2.1"/>
    </reaction>
</comment>
<dbReference type="Proteomes" id="UP000199280">
    <property type="component" value="Unassembled WGS sequence"/>
</dbReference>
<comment type="similarity">
    <text evidence="3 9">Belongs to the PNP/MTAP phosphorylase family.</text>
</comment>
<evidence type="ECO:0000256" key="7">
    <source>
        <dbReference type="ARBA" id="ARBA00022679"/>
    </source>
</evidence>
<comment type="pathway">
    <text evidence="2 9">Purine metabolism; purine nucleoside salvage.</text>
</comment>
<dbReference type="NCBIfam" id="TIGR01697">
    <property type="entry name" value="PNPH-PUNA-XAPA"/>
    <property type="match status" value="1"/>
</dbReference>
<dbReference type="Gene3D" id="3.40.50.1580">
    <property type="entry name" value="Nucleoside phosphorylase domain"/>
    <property type="match status" value="1"/>
</dbReference>
<feature type="binding site" evidence="10">
    <location>
        <position position="194"/>
    </location>
    <ligand>
        <name>a purine D-ribonucleoside</name>
        <dbReference type="ChEBI" id="CHEBI:142355"/>
    </ligand>
</feature>
<comment type="function">
    <text evidence="1">The purine nucleoside phosphorylases catalyze the phosphorolytic breakdown of the N-glycosidic bond in the beta-(deoxy)ribonucleoside molecules, with the formation of the corresponding free purine bases and pentose-1-phosphate. Cleaves guanosine, inosine, 2'-deoxyguanosine and 2'-deoxyinosine.</text>
</comment>
<keyword evidence="5" id="KW-0597">Phosphoprotein</keyword>
<feature type="binding site" evidence="10">
    <location>
        <begin position="82"/>
        <end position="84"/>
    </location>
    <ligand>
        <name>phosphate</name>
        <dbReference type="ChEBI" id="CHEBI:43474"/>
    </ligand>
</feature>
<protein>
    <recommendedName>
        <fullName evidence="9">Purine nucleoside phosphorylase</fullName>
        <ecNumber evidence="9">2.4.2.1</ecNumber>
    </recommendedName>
    <alternativeName>
        <fullName evidence="9">Inosine-guanosine phosphorylase</fullName>
    </alternativeName>
</protein>
<feature type="binding site" evidence="10">
    <location>
        <position position="31"/>
    </location>
    <ligand>
        <name>phosphate</name>
        <dbReference type="ChEBI" id="CHEBI:43474"/>
    </ligand>
</feature>
<dbReference type="UniPathway" id="UPA00606"/>
<dbReference type="NCBIfam" id="TIGR01700">
    <property type="entry name" value="PNPH"/>
    <property type="match status" value="1"/>
</dbReference>
<keyword evidence="15" id="KW-1185">Reference proteome</keyword>
<dbReference type="SUPFAM" id="SSF53167">
    <property type="entry name" value="Purine and uridine phosphorylases"/>
    <property type="match status" value="1"/>
</dbReference>
<dbReference type="GO" id="GO:0005737">
    <property type="term" value="C:cytoplasm"/>
    <property type="evidence" value="ECO:0007669"/>
    <property type="project" value="TreeGrafter"/>
</dbReference>
<organism evidence="12 14">
    <name type="scientific">Trichococcus ilyis</name>
    <dbReference type="NCBI Taxonomy" id="640938"/>
    <lineage>
        <taxon>Bacteria</taxon>
        <taxon>Bacillati</taxon>
        <taxon>Bacillota</taxon>
        <taxon>Bacilli</taxon>
        <taxon>Lactobacillales</taxon>
        <taxon>Carnobacteriaceae</taxon>
        <taxon>Trichococcus</taxon>
    </lineage>
</organism>
<evidence type="ECO:0000256" key="1">
    <source>
        <dbReference type="ARBA" id="ARBA00002678"/>
    </source>
</evidence>
<evidence type="ECO:0000256" key="10">
    <source>
        <dbReference type="PIRSR" id="PIRSR000477-2"/>
    </source>
</evidence>
<dbReference type="PIRSF" id="PIRSF000477">
    <property type="entry name" value="PurNPase"/>
    <property type="match status" value="1"/>
</dbReference>
<dbReference type="InterPro" id="IPR035994">
    <property type="entry name" value="Nucleoside_phosphorylase_sf"/>
</dbReference>
<comment type="subunit">
    <text evidence="4">Homotrimer.</text>
</comment>
<feature type="binding site" evidence="10">
    <location>
        <position position="236"/>
    </location>
    <ligand>
        <name>a purine D-ribonucleoside</name>
        <dbReference type="ChEBI" id="CHEBI:142355"/>
    </ligand>
</feature>
<feature type="binding site" evidence="10">
    <location>
        <position position="114"/>
    </location>
    <ligand>
        <name>phosphate</name>
        <dbReference type="ChEBI" id="CHEBI:43474"/>
    </ligand>
</feature>
<reference evidence="12 14" key="1">
    <citation type="submission" date="2016-02" db="EMBL/GenBank/DDBJ databases">
        <authorList>
            <person name="Wen L."/>
            <person name="He K."/>
            <person name="Yang H."/>
        </authorList>
    </citation>
    <scope>NUCLEOTIDE SEQUENCE [LARGE SCALE GENOMIC DNA]</scope>
    <source>
        <strain evidence="12">Trichococcus_R210</strain>
    </source>
</reference>
<dbReference type="GO" id="GO:0009116">
    <property type="term" value="P:nucleoside metabolic process"/>
    <property type="evidence" value="ECO:0007669"/>
    <property type="project" value="InterPro"/>
</dbReference>
<dbReference type="EMBL" id="FJNB01000001">
    <property type="protein sequence ID" value="CZQ82349.1"/>
    <property type="molecule type" value="Genomic_DNA"/>
</dbReference>
<evidence type="ECO:0000313" key="13">
    <source>
        <dbReference type="EMBL" id="SEI50552.1"/>
    </source>
</evidence>
<evidence type="ECO:0000256" key="3">
    <source>
        <dbReference type="ARBA" id="ARBA00006751"/>
    </source>
</evidence>
<dbReference type="Pfam" id="PF01048">
    <property type="entry name" value="PNP_UDP_1"/>
    <property type="match status" value="1"/>
</dbReference>
<evidence type="ECO:0000256" key="4">
    <source>
        <dbReference type="ARBA" id="ARBA00011233"/>
    </source>
</evidence>
<dbReference type="EMBL" id="FNYT01000001">
    <property type="protein sequence ID" value="SEI50552.1"/>
    <property type="molecule type" value="Genomic_DNA"/>
</dbReference>